<sequence length="73" mass="8018">MQDQKTPNQQYKLPHIQNTGAEEVIRLRDTITAIDNDVAALNVALVTKAGKVTTDNLQAQIDELSILIYAGLI</sequence>
<dbReference type="Proteomes" id="UP000646911">
    <property type="component" value="Unassembled WGS sequence"/>
</dbReference>
<keyword evidence="2" id="KW-1185">Reference proteome</keyword>
<organism evidence="1 2">
    <name type="scientific">Undibacterium umbellatum</name>
    <dbReference type="NCBI Taxonomy" id="2762300"/>
    <lineage>
        <taxon>Bacteria</taxon>
        <taxon>Pseudomonadati</taxon>
        <taxon>Pseudomonadota</taxon>
        <taxon>Betaproteobacteria</taxon>
        <taxon>Burkholderiales</taxon>
        <taxon>Oxalobacteraceae</taxon>
        <taxon>Undibacterium</taxon>
    </lineage>
</organism>
<dbReference type="RefSeq" id="WP_186957245.1">
    <property type="nucleotide sequence ID" value="NZ_JACOFX010000040.1"/>
</dbReference>
<accession>A0ABR6ZIJ0</accession>
<gene>
    <name evidence="1" type="ORF">H8L47_28650</name>
</gene>
<evidence type="ECO:0000313" key="2">
    <source>
        <dbReference type="Proteomes" id="UP000646911"/>
    </source>
</evidence>
<reference evidence="1 2" key="1">
    <citation type="submission" date="2020-08" db="EMBL/GenBank/DDBJ databases">
        <title>Novel species isolated from subtropical streams in China.</title>
        <authorList>
            <person name="Lu H."/>
        </authorList>
    </citation>
    <scope>NUCLEOTIDE SEQUENCE [LARGE SCALE GENOMIC DNA]</scope>
    <source>
        <strain evidence="1 2">NL8W</strain>
    </source>
</reference>
<evidence type="ECO:0000313" key="1">
    <source>
        <dbReference type="EMBL" id="MBC3911540.1"/>
    </source>
</evidence>
<name>A0ABR6ZIJ0_9BURK</name>
<comment type="caution">
    <text evidence="1">The sequence shown here is derived from an EMBL/GenBank/DDBJ whole genome shotgun (WGS) entry which is preliminary data.</text>
</comment>
<protein>
    <submittedName>
        <fullName evidence="1">Uncharacterized protein</fullName>
    </submittedName>
</protein>
<proteinExistence type="predicted"/>
<dbReference type="EMBL" id="JACOFX010000040">
    <property type="protein sequence ID" value="MBC3911540.1"/>
    <property type="molecule type" value="Genomic_DNA"/>
</dbReference>